<dbReference type="Gene3D" id="2.60.40.150">
    <property type="entry name" value="C2 domain"/>
    <property type="match status" value="1"/>
</dbReference>
<reference evidence="2 3" key="1">
    <citation type="journal article" date="2019" name="Genome Biol. Evol.">
        <title>Whole-Genome Sequencing of the Giant Devil Catfish, Bagarius yarrelli.</title>
        <authorList>
            <person name="Jiang W."/>
            <person name="Lv Y."/>
            <person name="Cheng L."/>
            <person name="Yang K."/>
            <person name="Chao B."/>
            <person name="Wang X."/>
            <person name="Li Y."/>
            <person name="Pan X."/>
            <person name="You X."/>
            <person name="Zhang Y."/>
            <person name="Yang J."/>
            <person name="Li J."/>
            <person name="Zhang X."/>
            <person name="Liu S."/>
            <person name="Sun C."/>
            <person name="Yang J."/>
            <person name="Shi Q."/>
        </authorList>
    </citation>
    <scope>NUCLEOTIDE SEQUENCE [LARGE SCALE GENOMIC DNA]</scope>
    <source>
        <strain evidence="2">JWS20170419001</strain>
        <tissue evidence="2">Muscle</tissue>
    </source>
</reference>
<sequence length="182" mass="20290">MEQEDEKKVESSRSVRLRGQIDGEYLESLESPTTNVSDVIIPQPGKPVKEGCRLKIEILSLLFEPSSSVALDQSVQQVYVEYCLLGIPRETTETPMSLKKPTQGEEIHFNFCRVIHIDYMKAATVGHYLYTKLERTDAEQGSGSSVPLVVHWDGQRVIGMATSSTVPQINCEAPRSDLARGH</sequence>
<protein>
    <submittedName>
        <fullName evidence="2">X-linked retinitis pigmentosa GTPase regulator-interacting protein 1</fullName>
    </submittedName>
</protein>
<dbReference type="PANTHER" id="PTHR14240:SF1">
    <property type="entry name" value="PROTEIN FANTOM-RELATED"/>
    <property type="match status" value="1"/>
</dbReference>
<evidence type="ECO:0000259" key="1">
    <source>
        <dbReference type="Pfam" id="PF18111"/>
    </source>
</evidence>
<dbReference type="GO" id="GO:1905515">
    <property type="term" value="P:non-motile cilium assembly"/>
    <property type="evidence" value="ECO:0007669"/>
    <property type="project" value="TreeGrafter"/>
</dbReference>
<dbReference type="Pfam" id="PF18111">
    <property type="entry name" value="RPGR1_C"/>
    <property type="match status" value="1"/>
</dbReference>
<gene>
    <name evidence="2" type="ORF">Baya_1817</name>
</gene>
<evidence type="ECO:0000313" key="2">
    <source>
        <dbReference type="EMBL" id="TSK20269.1"/>
    </source>
</evidence>
<dbReference type="OrthoDB" id="2133912at2759"/>
<dbReference type="EMBL" id="VCAZ01000005">
    <property type="protein sequence ID" value="TSK20269.1"/>
    <property type="molecule type" value="Genomic_DNA"/>
</dbReference>
<keyword evidence="3" id="KW-1185">Reference proteome</keyword>
<dbReference type="GO" id="GO:0046548">
    <property type="term" value="P:retinal rod cell development"/>
    <property type="evidence" value="ECO:0007669"/>
    <property type="project" value="TreeGrafter"/>
</dbReference>
<name>A0A556TM72_BAGYA</name>
<proteinExistence type="predicted"/>
<dbReference type="PANTHER" id="PTHR14240">
    <property type="entry name" value="RETINITIS PIGMENTOSA GTPASE REGULATOR-INTERACTING PROTEIN"/>
    <property type="match status" value="1"/>
</dbReference>
<dbReference type="Proteomes" id="UP000319801">
    <property type="component" value="Unassembled WGS sequence"/>
</dbReference>
<accession>A0A556TM72</accession>
<dbReference type="InterPro" id="IPR035892">
    <property type="entry name" value="C2_domain_sf"/>
</dbReference>
<evidence type="ECO:0000313" key="3">
    <source>
        <dbReference type="Proteomes" id="UP000319801"/>
    </source>
</evidence>
<dbReference type="InterPro" id="IPR031139">
    <property type="entry name" value="RPGRIP1_fam"/>
</dbReference>
<feature type="domain" description="RPGRIP1 C-terminal" evidence="1">
    <location>
        <begin position="53"/>
        <end position="141"/>
    </location>
</feature>
<comment type="caution">
    <text evidence="2">The sequence shown here is derived from an EMBL/GenBank/DDBJ whole genome shotgun (WGS) entry which is preliminary data.</text>
</comment>
<dbReference type="InterPro" id="IPR041091">
    <property type="entry name" value="RPGRIP1_C"/>
</dbReference>
<organism evidence="2 3">
    <name type="scientific">Bagarius yarrelli</name>
    <name type="common">Goonch</name>
    <name type="synonym">Bagrus yarrelli</name>
    <dbReference type="NCBI Taxonomy" id="175774"/>
    <lineage>
        <taxon>Eukaryota</taxon>
        <taxon>Metazoa</taxon>
        <taxon>Chordata</taxon>
        <taxon>Craniata</taxon>
        <taxon>Vertebrata</taxon>
        <taxon>Euteleostomi</taxon>
        <taxon>Actinopterygii</taxon>
        <taxon>Neopterygii</taxon>
        <taxon>Teleostei</taxon>
        <taxon>Ostariophysi</taxon>
        <taxon>Siluriformes</taxon>
        <taxon>Sisoridae</taxon>
        <taxon>Sisorinae</taxon>
        <taxon>Bagarius</taxon>
    </lineage>
</organism>
<dbReference type="AlphaFoldDB" id="A0A556TM72"/>
<dbReference type="GO" id="GO:0032391">
    <property type="term" value="C:photoreceptor connecting cilium"/>
    <property type="evidence" value="ECO:0007669"/>
    <property type="project" value="TreeGrafter"/>
</dbReference>